<comment type="caution">
    <text evidence="1">The sequence shown here is derived from an EMBL/GenBank/DDBJ whole genome shotgun (WGS) entry which is preliminary data.</text>
</comment>
<accession>A0A4Y3KJ14</accession>
<evidence type="ECO:0000313" key="2">
    <source>
        <dbReference type="Proteomes" id="UP000320461"/>
    </source>
</evidence>
<keyword evidence="2" id="KW-1185">Reference proteome</keyword>
<reference evidence="1 2" key="1">
    <citation type="submission" date="2019-06" db="EMBL/GenBank/DDBJ databases">
        <title>Whole genome shotgun sequence of Cellulomonas gelida NBRC 3748.</title>
        <authorList>
            <person name="Hosoyama A."/>
            <person name="Uohara A."/>
            <person name="Ohji S."/>
            <person name="Ichikawa N."/>
        </authorList>
    </citation>
    <scope>NUCLEOTIDE SEQUENCE [LARGE SCALE GENOMIC DNA]</scope>
    <source>
        <strain evidence="1 2">NBRC 3748</strain>
    </source>
</reference>
<sequence length="402" mass="43967">MADEGAPAGKGAAESPELFLHLRLTGERFDAKGMPAESAAELRPVVEALFQFAREGWLEDHPWRERVPAGFEEAFDVRLVSIGDGSARPHLVLMKPAGWRDDDLDEIYPAMQRAPEKLVRALTTVRDDLAVPPSMAAEDVARLAKIGKSLYDLEAIEVGIVPPGAPLDAEPSEVVAVTADVRETLRQIAVALSADPEPEPVWVEGIITELDGTDKTFHLRTVGRRGLTRCEIADGETTLATFVKSVMAEDGVTAPDVRVQGWAAPDVEGRFKVLHEVTDVEIVRSLEEKTLSRRIDEVEALTDGWWGPNSRAVEIDTLEAARELVPALGRLSGDRAIVIAQPDGSVVVEREVRGLFLTASIEHQGTEMFLCLDDPEADQADEMTAPFDPEVFVRFLETGVLR</sequence>
<dbReference type="AlphaFoldDB" id="A0A4Y3KJ14"/>
<dbReference type="RefSeq" id="WP_141370192.1">
    <property type="nucleotide sequence ID" value="NZ_BJLQ01000014.1"/>
</dbReference>
<organism evidence="1 2">
    <name type="scientific">Cellulomonas gelida</name>
    <dbReference type="NCBI Taxonomy" id="1712"/>
    <lineage>
        <taxon>Bacteria</taxon>
        <taxon>Bacillati</taxon>
        <taxon>Actinomycetota</taxon>
        <taxon>Actinomycetes</taxon>
        <taxon>Micrococcales</taxon>
        <taxon>Cellulomonadaceae</taxon>
        <taxon>Cellulomonas</taxon>
    </lineage>
</organism>
<dbReference type="OrthoDB" id="8456019at2"/>
<name>A0A4Y3KJ14_9CELL</name>
<evidence type="ECO:0000313" key="1">
    <source>
        <dbReference type="EMBL" id="GEA84399.1"/>
    </source>
</evidence>
<dbReference type="EMBL" id="BJLQ01000014">
    <property type="protein sequence ID" value="GEA84399.1"/>
    <property type="molecule type" value="Genomic_DNA"/>
</dbReference>
<dbReference type="Proteomes" id="UP000320461">
    <property type="component" value="Unassembled WGS sequence"/>
</dbReference>
<gene>
    <name evidence="1" type="ORF">CGE01nite_16500</name>
</gene>
<protein>
    <submittedName>
        <fullName evidence="1">Uncharacterized protein</fullName>
    </submittedName>
</protein>
<proteinExistence type="predicted"/>